<dbReference type="PANTHER" id="PTHR12547">
    <property type="entry name" value="CCCH ZINC FINGER/TIS11-RELATED"/>
    <property type="match status" value="1"/>
</dbReference>
<feature type="non-terminal residue" evidence="7">
    <location>
        <position position="69"/>
    </location>
</feature>
<keyword evidence="1 5" id="KW-0479">Metal-binding</keyword>
<dbReference type="AlphaFoldDB" id="A0A4P9X7I1"/>
<gene>
    <name evidence="7" type="ORF">CXG81DRAFT_3782</name>
</gene>
<evidence type="ECO:0000256" key="4">
    <source>
        <dbReference type="ARBA" id="ARBA00022833"/>
    </source>
</evidence>
<feature type="zinc finger region" description="C3H1-type" evidence="5">
    <location>
        <begin position="44"/>
        <end position="69"/>
    </location>
</feature>
<dbReference type="InterPro" id="IPR000571">
    <property type="entry name" value="Znf_CCCH"/>
</dbReference>
<dbReference type="SMART" id="SM00356">
    <property type="entry name" value="ZnF_C3H1"/>
    <property type="match status" value="2"/>
</dbReference>
<dbReference type="OrthoDB" id="410307at2759"/>
<dbReference type="EMBL" id="ML014181">
    <property type="protein sequence ID" value="RKP01207.1"/>
    <property type="molecule type" value="Genomic_DNA"/>
</dbReference>
<dbReference type="GO" id="GO:0008270">
    <property type="term" value="F:zinc ion binding"/>
    <property type="evidence" value="ECO:0007669"/>
    <property type="project" value="UniProtKB-KW"/>
</dbReference>
<keyword evidence="4 5" id="KW-0862">Zinc</keyword>
<dbReference type="STRING" id="1555241.A0A4P9X7I1"/>
<dbReference type="PROSITE" id="PS50103">
    <property type="entry name" value="ZF_C3H1"/>
    <property type="match status" value="2"/>
</dbReference>
<dbReference type="FunFam" id="4.10.1000.10:FF:000001">
    <property type="entry name" value="zinc finger CCCH domain-containing protein 15-like"/>
    <property type="match status" value="1"/>
</dbReference>
<reference evidence="8" key="1">
    <citation type="journal article" date="2018" name="Nat. Microbiol.">
        <title>Leveraging single-cell genomics to expand the fungal tree of life.</title>
        <authorList>
            <person name="Ahrendt S.R."/>
            <person name="Quandt C.A."/>
            <person name="Ciobanu D."/>
            <person name="Clum A."/>
            <person name="Salamov A."/>
            <person name="Andreopoulos B."/>
            <person name="Cheng J.F."/>
            <person name="Woyke T."/>
            <person name="Pelin A."/>
            <person name="Henrissat B."/>
            <person name="Reynolds N.K."/>
            <person name="Benny G.L."/>
            <person name="Smith M.E."/>
            <person name="James T.Y."/>
            <person name="Grigoriev I.V."/>
        </authorList>
    </citation>
    <scope>NUCLEOTIDE SEQUENCE [LARGE SCALE GENOMIC DNA]</scope>
    <source>
        <strain evidence="8">ATCC 52028</strain>
    </source>
</reference>
<feature type="domain" description="C3H1-type" evidence="6">
    <location>
        <begin position="6"/>
        <end position="34"/>
    </location>
</feature>
<dbReference type="SUPFAM" id="SSF90229">
    <property type="entry name" value="CCCH zinc finger"/>
    <property type="match status" value="2"/>
</dbReference>
<proteinExistence type="predicted"/>
<feature type="zinc finger region" description="C3H1-type" evidence="5">
    <location>
        <begin position="6"/>
        <end position="34"/>
    </location>
</feature>
<sequence length="69" mass="8375">HKKYNLYKTELCRSWEETGFCRYGSKCQFAHSDTELRPVSRHPKYKTEMCKTFWEKGTCPYAKRCCFIH</sequence>
<evidence type="ECO:0000313" key="7">
    <source>
        <dbReference type="EMBL" id="RKP01207.1"/>
    </source>
</evidence>
<keyword evidence="8" id="KW-1185">Reference proteome</keyword>
<keyword evidence="2" id="KW-0677">Repeat</keyword>
<dbReference type="InterPro" id="IPR045877">
    <property type="entry name" value="ZFP36-like"/>
</dbReference>
<evidence type="ECO:0000256" key="2">
    <source>
        <dbReference type="ARBA" id="ARBA00022737"/>
    </source>
</evidence>
<keyword evidence="3 5" id="KW-0863">Zinc-finger</keyword>
<evidence type="ECO:0000256" key="3">
    <source>
        <dbReference type="ARBA" id="ARBA00022771"/>
    </source>
</evidence>
<accession>A0A4P9X7I1</accession>
<evidence type="ECO:0000256" key="1">
    <source>
        <dbReference type="ARBA" id="ARBA00022723"/>
    </source>
</evidence>
<dbReference type="PANTHER" id="PTHR12547:SF18">
    <property type="entry name" value="PROTEIN TIS11"/>
    <property type="match status" value="1"/>
</dbReference>
<name>A0A4P9X7I1_9FUNG</name>
<evidence type="ECO:0000259" key="6">
    <source>
        <dbReference type="PROSITE" id="PS50103"/>
    </source>
</evidence>
<evidence type="ECO:0000256" key="5">
    <source>
        <dbReference type="PROSITE-ProRule" id="PRU00723"/>
    </source>
</evidence>
<dbReference type="Pfam" id="PF00642">
    <property type="entry name" value="zf-CCCH"/>
    <property type="match status" value="2"/>
</dbReference>
<dbReference type="Proteomes" id="UP000274922">
    <property type="component" value="Unassembled WGS sequence"/>
</dbReference>
<organism evidence="7 8">
    <name type="scientific">Caulochytrium protostelioides</name>
    <dbReference type="NCBI Taxonomy" id="1555241"/>
    <lineage>
        <taxon>Eukaryota</taxon>
        <taxon>Fungi</taxon>
        <taxon>Fungi incertae sedis</taxon>
        <taxon>Chytridiomycota</taxon>
        <taxon>Chytridiomycota incertae sedis</taxon>
        <taxon>Chytridiomycetes</taxon>
        <taxon>Caulochytriales</taxon>
        <taxon>Caulochytriaceae</taxon>
        <taxon>Caulochytrium</taxon>
    </lineage>
</organism>
<dbReference type="InterPro" id="IPR036855">
    <property type="entry name" value="Znf_CCCH_sf"/>
</dbReference>
<feature type="domain" description="C3H1-type" evidence="6">
    <location>
        <begin position="44"/>
        <end position="69"/>
    </location>
</feature>
<dbReference type="GO" id="GO:0003729">
    <property type="term" value="F:mRNA binding"/>
    <property type="evidence" value="ECO:0007669"/>
    <property type="project" value="InterPro"/>
</dbReference>
<protein>
    <recommendedName>
        <fullName evidence="6">C3H1-type domain-containing protein</fullName>
    </recommendedName>
</protein>
<evidence type="ECO:0000313" key="8">
    <source>
        <dbReference type="Proteomes" id="UP000274922"/>
    </source>
</evidence>
<dbReference type="Gene3D" id="4.10.1000.10">
    <property type="entry name" value="Zinc finger, CCCH-type"/>
    <property type="match status" value="2"/>
</dbReference>
<feature type="non-terminal residue" evidence="7">
    <location>
        <position position="1"/>
    </location>
</feature>